<dbReference type="Proteomes" id="UP000664859">
    <property type="component" value="Unassembled WGS sequence"/>
</dbReference>
<dbReference type="OrthoDB" id="444540at2759"/>
<reference evidence="6" key="1">
    <citation type="submission" date="2021-02" db="EMBL/GenBank/DDBJ databases">
        <title>First Annotated Genome of the Yellow-green Alga Tribonema minus.</title>
        <authorList>
            <person name="Mahan K.M."/>
        </authorList>
    </citation>
    <scope>NUCLEOTIDE SEQUENCE</scope>
    <source>
        <strain evidence="6">UTEX B ZZ1240</strain>
    </source>
</reference>
<proteinExistence type="predicted"/>
<dbReference type="Gene3D" id="1.10.238.10">
    <property type="entry name" value="EF-hand"/>
    <property type="match status" value="6"/>
</dbReference>
<dbReference type="PANTHER" id="PTHR34524">
    <property type="entry name" value="CALCYPHOSIN"/>
    <property type="match status" value="1"/>
</dbReference>
<feature type="region of interest" description="Disordered" evidence="4">
    <location>
        <begin position="1514"/>
        <end position="1544"/>
    </location>
</feature>
<accession>A0A835YXD0</accession>
<feature type="compositionally biased region" description="Basic and acidic residues" evidence="4">
    <location>
        <begin position="192"/>
        <end position="202"/>
    </location>
</feature>
<feature type="region of interest" description="Disordered" evidence="4">
    <location>
        <begin position="557"/>
        <end position="581"/>
    </location>
</feature>
<dbReference type="PROSITE" id="PS00018">
    <property type="entry name" value="EF_HAND_1"/>
    <property type="match status" value="1"/>
</dbReference>
<feature type="region of interest" description="Disordered" evidence="4">
    <location>
        <begin position="1314"/>
        <end position="1340"/>
    </location>
</feature>
<dbReference type="PANTHER" id="PTHR34524:SF9">
    <property type="entry name" value="EF-HAND DOMAIN-CONTAINING PROTEIN"/>
    <property type="match status" value="1"/>
</dbReference>
<evidence type="ECO:0000256" key="1">
    <source>
        <dbReference type="ARBA" id="ARBA00022723"/>
    </source>
</evidence>
<dbReference type="PROSITE" id="PS50222">
    <property type="entry name" value="EF_HAND_2"/>
    <property type="match status" value="1"/>
</dbReference>
<evidence type="ECO:0000259" key="5">
    <source>
        <dbReference type="PROSITE" id="PS50222"/>
    </source>
</evidence>
<dbReference type="InterPro" id="IPR002048">
    <property type="entry name" value="EF_hand_dom"/>
</dbReference>
<feature type="region of interest" description="Disordered" evidence="4">
    <location>
        <begin position="185"/>
        <end position="231"/>
    </location>
</feature>
<dbReference type="EMBL" id="JAFCMP010000246">
    <property type="protein sequence ID" value="KAG5182458.1"/>
    <property type="molecule type" value="Genomic_DNA"/>
</dbReference>
<feature type="compositionally biased region" description="Pro residues" evidence="4">
    <location>
        <begin position="1325"/>
        <end position="1340"/>
    </location>
</feature>
<dbReference type="GO" id="GO:0005509">
    <property type="term" value="F:calcium ion binding"/>
    <property type="evidence" value="ECO:0007669"/>
    <property type="project" value="InterPro"/>
</dbReference>
<gene>
    <name evidence="6" type="ORF">JKP88DRAFT_319141</name>
</gene>
<keyword evidence="3" id="KW-0106">Calcium</keyword>
<keyword evidence="7" id="KW-1185">Reference proteome</keyword>
<feature type="compositionally biased region" description="Basic and acidic residues" evidence="4">
    <location>
        <begin position="569"/>
        <end position="578"/>
    </location>
</feature>
<comment type="caution">
    <text evidence="6">The sequence shown here is derived from an EMBL/GenBank/DDBJ whole genome shotgun (WGS) entry which is preliminary data.</text>
</comment>
<evidence type="ECO:0000313" key="6">
    <source>
        <dbReference type="EMBL" id="KAG5182458.1"/>
    </source>
</evidence>
<feature type="region of interest" description="Disordered" evidence="4">
    <location>
        <begin position="599"/>
        <end position="620"/>
    </location>
</feature>
<dbReference type="InterPro" id="IPR011992">
    <property type="entry name" value="EF-hand-dom_pair"/>
</dbReference>
<evidence type="ECO:0000256" key="2">
    <source>
        <dbReference type="ARBA" id="ARBA00022737"/>
    </source>
</evidence>
<feature type="region of interest" description="Disordered" evidence="4">
    <location>
        <begin position="1181"/>
        <end position="1207"/>
    </location>
</feature>
<organism evidence="6 7">
    <name type="scientific">Tribonema minus</name>
    <dbReference type="NCBI Taxonomy" id="303371"/>
    <lineage>
        <taxon>Eukaryota</taxon>
        <taxon>Sar</taxon>
        <taxon>Stramenopiles</taxon>
        <taxon>Ochrophyta</taxon>
        <taxon>PX clade</taxon>
        <taxon>Xanthophyceae</taxon>
        <taxon>Tribonematales</taxon>
        <taxon>Tribonemataceae</taxon>
        <taxon>Tribonema</taxon>
    </lineage>
</organism>
<dbReference type="InterPro" id="IPR051581">
    <property type="entry name" value="Ca-bind"/>
</dbReference>
<feature type="compositionally biased region" description="Low complexity" evidence="4">
    <location>
        <begin position="204"/>
        <end position="222"/>
    </location>
</feature>
<evidence type="ECO:0000313" key="7">
    <source>
        <dbReference type="Proteomes" id="UP000664859"/>
    </source>
</evidence>
<protein>
    <recommendedName>
        <fullName evidence="5">EF-hand domain-containing protein</fullName>
    </recommendedName>
</protein>
<keyword evidence="2" id="KW-0677">Repeat</keyword>
<keyword evidence="1" id="KW-0479">Metal-binding</keyword>
<dbReference type="InterPro" id="IPR018247">
    <property type="entry name" value="EF_Hand_1_Ca_BS"/>
</dbReference>
<feature type="domain" description="EF-hand" evidence="5">
    <location>
        <begin position="960"/>
        <end position="995"/>
    </location>
</feature>
<dbReference type="SUPFAM" id="SSF47473">
    <property type="entry name" value="EF-hand"/>
    <property type="match status" value="1"/>
</dbReference>
<feature type="compositionally biased region" description="Pro residues" evidence="4">
    <location>
        <begin position="1183"/>
        <end position="1203"/>
    </location>
</feature>
<feature type="compositionally biased region" description="Low complexity" evidence="4">
    <location>
        <begin position="1514"/>
        <end position="1524"/>
    </location>
</feature>
<sequence length="1609" mass="162792">MVLALGLSDIDVEELFSVLGDPGPGGVIKTLETAALLAAVRGELEGRRLAVVEEAFRLLDEACCGAVPVETLLQRFAAEGHPDVVARARDAAERFAAEGHPDVVTRARDAAEVLTEWLETVDVSGDAPGCATRADFVDYYTSLSATIASDDAFEAIVRGTWRLPPTAAAAALSHGVTAAIDADWARGGGGGDGERGFAHEETPSEASAGSEESLQGSSLQSAHEGVRGSGGCGRRLTLGKCTAVPPAPPSVTSEDAAVARAGAGAMYHTAPSEGGGAAATAVSSTGTARATAANGATAAAAAASNAAAATAAAAAEAEVPHGLRAVLARLQRAAARGGMRGVAALSRELRAAAAQHCGTLGLREFKHVLCAGQGRRSSGSSSSSSAAAAAAAVLTEAEARMLFAYLDAAGTGRVPPARAIDLVRGALPPRARALAAAAFQNLLKNSGGRGAARLAGRGLVDARELVRCFNAAAHPDVRAGRATAEAVLREFLDTFECGAATEGHVSDAEFEEYHAGAALCLRHSGGGGSGGDAAAAAALEELIRGCWGLPHAAAASDGSSSPRSALETEAQHHHEYNSIDRGGVRRLYHAGSHGVTQCLGGAGGGTAAPPRRPGPASPQRAVKLRGGRIEAPVLPRGPDAGLLSVMNSITAQLRERGPAGFVGLRRALRTAAGGGGGGGARLTLGQLKGALEAVAADVGDAEARMLHAHLAAVHNDQQPLGRGATVALADVVAALRPPLPPRRAALAKAAFAAMCAAAAAAAPAASLSAAIAPEQAAARFDAAQHPDVACGVRPAHAVLGEMLEALEASAAAGGVTRADFLEYAACVSAAELSDARYERVMRGCWGLGAGDIAAAAPEAAAAAAAAAQGPEDAPRAKAHVYRHSRPSAAPGVLPGTTSQRKAAAMAAAKETAAGRAAHARQAAAAAAAAPVTSGGGDGAEPDVGVQVALSAARARLAGVAGAAAAARALSAADGDGDGLLTLREFRRALADAEAGLDDGELRTVFAYLDEHTTGFVPVRRAAAALRPPLSPWRRVCVRAAFARVVAVLCDSEPAAAAAAVPLEALLGAFNAAHHPEVIAARAAAADVRRDFRDGISALRAHGSGGGGDAVTLADFEAYYAALGGGIASDGYFELLLRGCWGLAEGALPTSPVRRRHAPRAAAPLAGSDPTPLAVTERLASRLLPPPPPLPPPDTQPLPPPPLPRGERWCNNADAAGPCGNGAWLTRRLRDALAAQPGAFTALRRTLAVAADQYVGLVAWNDFSRALAAPALALTQTDRQCLFDHFAVRAASSSAQHEPAYVDVDDFLDAIEPAAGDAGADSHLPPSAPPPLLPPPPPPPMVTRFAARDAAAAARPQSASLIQPHVSAAAAAAAAAGAAAAVNLEARRQRLKALAGSHIDFAVPLPLEHRPGRRLSTRAMAAHLTGAKVECEGDGGRGTERAHVSAPHAHPFADHLWGEQRELLQEAGQQQRQQRQGGGKWRQAAVAAGDVQPLAEAAAAAATAEAALLAAAAQQRQQQQQQQQQSWPSRQHHDDTISQAGPDAESVRRFCGRRHITPRNVPGAAGVTTTGKGHGVFSDAGLQAPEATLVAPAPMASVLSPTWASSIVLG</sequence>
<name>A0A835YXD0_9STRA</name>
<evidence type="ECO:0000256" key="3">
    <source>
        <dbReference type="ARBA" id="ARBA00022837"/>
    </source>
</evidence>
<evidence type="ECO:0000256" key="4">
    <source>
        <dbReference type="SAM" id="MobiDB-lite"/>
    </source>
</evidence>